<feature type="transmembrane region" description="Helical" evidence="2">
    <location>
        <begin position="12"/>
        <end position="31"/>
    </location>
</feature>
<feature type="transmembrane region" description="Helical" evidence="2">
    <location>
        <begin position="68"/>
        <end position="91"/>
    </location>
</feature>
<feature type="region of interest" description="Disordered" evidence="1">
    <location>
        <begin position="41"/>
        <end position="61"/>
    </location>
</feature>
<evidence type="ECO:0000313" key="3">
    <source>
        <dbReference type="EMBL" id="TQJ02591.1"/>
    </source>
</evidence>
<organism evidence="3 4">
    <name type="scientific">Amycolatopsis cihanbeyliensis</name>
    <dbReference type="NCBI Taxonomy" id="1128664"/>
    <lineage>
        <taxon>Bacteria</taxon>
        <taxon>Bacillati</taxon>
        <taxon>Actinomycetota</taxon>
        <taxon>Actinomycetes</taxon>
        <taxon>Pseudonocardiales</taxon>
        <taxon>Pseudonocardiaceae</taxon>
        <taxon>Amycolatopsis</taxon>
    </lineage>
</organism>
<comment type="caution">
    <text evidence="3">The sequence shown here is derived from an EMBL/GenBank/DDBJ whole genome shotgun (WGS) entry which is preliminary data.</text>
</comment>
<keyword evidence="2" id="KW-0472">Membrane</keyword>
<keyword evidence="4" id="KW-1185">Reference proteome</keyword>
<dbReference type="OrthoDB" id="3638440at2"/>
<accession>A0A542DHN8</accession>
<evidence type="ECO:0000256" key="1">
    <source>
        <dbReference type="SAM" id="MobiDB-lite"/>
    </source>
</evidence>
<proteinExistence type="predicted"/>
<evidence type="ECO:0000313" key="4">
    <source>
        <dbReference type="Proteomes" id="UP000320876"/>
    </source>
</evidence>
<dbReference type="Proteomes" id="UP000320876">
    <property type="component" value="Unassembled WGS sequence"/>
</dbReference>
<keyword evidence="2" id="KW-0812">Transmembrane</keyword>
<protein>
    <submittedName>
        <fullName evidence="3">Uncharacterized protein</fullName>
    </submittedName>
</protein>
<dbReference type="EMBL" id="VFML01000001">
    <property type="protein sequence ID" value="TQJ02591.1"/>
    <property type="molecule type" value="Genomic_DNA"/>
</dbReference>
<name>A0A542DHN8_AMYCI</name>
<dbReference type="AlphaFoldDB" id="A0A542DHN8"/>
<keyword evidence="2" id="KW-1133">Transmembrane helix</keyword>
<sequence>MGYTVSRQAVVTKLGIAGVIAVAGLTLAMLFGGGARPAAAADHEPVTAQQQTQHSEWAARDGSGETRAIIVGGLAFVVMIGAAGAVLWFTARDRNQ</sequence>
<evidence type="ECO:0000256" key="2">
    <source>
        <dbReference type="SAM" id="Phobius"/>
    </source>
</evidence>
<dbReference type="RefSeq" id="WP_141997700.1">
    <property type="nucleotide sequence ID" value="NZ_VFML01000001.1"/>
</dbReference>
<reference evidence="3 4" key="1">
    <citation type="submission" date="2019-06" db="EMBL/GenBank/DDBJ databases">
        <title>Sequencing the genomes of 1000 actinobacteria strains.</title>
        <authorList>
            <person name="Klenk H.-P."/>
        </authorList>
    </citation>
    <scope>NUCLEOTIDE SEQUENCE [LARGE SCALE GENOMIC DNA]</scope>
    <source>
        <strain evidence="3 4">DSM 45679</strain>
    </source>
</reference>
<gene>
    <name evidence="3" type="ORF">FB471_2324</name>
</gene>